<dbReference type="Pfam" id="PF01656">
    <property type="entry name" value="CbiA"/>
    <property type="match status" value="1"/>
</dbReference>
<gene>
    <name evidence="9" type="primary">cbiA</name>
    <name evidence="12" type="ORF">TH3_20775</name>
</gene>
<dbReference type="InterPro" id="IPR011698">
    <property type="entry name" value="GATase_3"/>
</dbReference>
<dbReference type="PANTHER" id="PTHR43873:SF1">
    <property type="entry name" value="COBYRINATE A,C-DIAMIDE SYNTHASE"/>
    <property type="match status" value="1"/>
</dbReference>
<comment type="domain">
    <text evidence="9">Comprises of two domains. The C-terminal domain contains the binding site for glutamine and catalyzes the hydrolysis of this substrate to glutamate and ammonia. The N-terminal domain is anticipated to bind ATP and cobyrinate and catalyzes the ultimate synthesis of the diamide product. The ammonia produced via the glutaminase domain is probably translocated to the adjacent domain via a molecular tunnel, where it reacts with an activated intermediate.</text>
</comment>
<dbReference type="RefSeq" id="WP_007088358.1">
    <property type="nucleotide sequence ID" value="NZ_CP004388.1"/>
</dbReference>
<keyword evidence="6 9" id="KW-0067">ATP-binding</keyword>
<dbReference type="GO" id="GO:0042242">
    <property type="term" value="F:cobyrinic acid a,c-diamide synthase activity"/>
    <property type="evidence" value="ECO:0007669"/>
    <property type="project" value="UniProtKB-UniRule"/>
</dbReference>
<dbReference type="PANTHER" id="PTHR43873">
    <property type="entry name" value="COBYRINATE A,C-DIAMIDE SYNTHASE"/>
    <property type="match status" value="1"/>
</dbReference>
<evidence type="ECO:0000256" key="8">
    <source>
        <dbReference type="ARBA" id="ARBA00022962"/>
    </source>
</evidence>
<evidence type="ECO:0000259" key="10">
    <source>
        <dbReference type="Pfam" id="PF01656"/>
    </source>
</evidence>
<comment type="pathway">
    <text evidence="9">Cofactor biosynthesis; adenosylcobalamin biosynthesis; cob(II)yrinate a,c-diamide from sirohydrochlorin (anaerobic route): step 10/10.</text>
</comment>
<dbReference type="PROSITE" id="PS51274">
    <property type="entry name" value="GATASE_COBBQ"/>
    <property type="match status" value="1"/>
</dbReference>
<dbReference type="EMBL" id="CP004388">
    <property type="protein sequence ID" value="AJD54257.1"/>
    <property type="molecule type" value="Genomic_DNA"/>
</dbReference>
<name>A0AB72UIZ0_9PROT</name>
<evidence type="ECO:0000313" key="12">
    <source>
        <dbReference type="EMBL" id="AJD54257.1"/>
    </source>
</evidence>
<dbReference type="Gene3D" id="3.40.50.880">
    <property type="match status" value="1"/>
</dbReference>
<feature type="domain" description="CobB/CobQ-like glutamine amidotransferase" evidence="11">
    <location>
        <begin position="258"/>
        <end position="445"/>
    </location>
</feature>
<dbReference type="InterPro" id="IPR002586">
    <property type="entry name" value="CobQ/CobB/MinD/ParA_Nub-bd_dom"/>
</dbReference>
<evidence type="ECO:0000256" key="1">
    <source>
        <dbReference type="ARBA" id="ARBA00001946"/>
    </source>
</evidence>
<accession>A0AB72UIZ0</accession>
<evidence type="ECO:0000313" key="13">
    <source>
        <dbReference type="Proteomes" id="UP000007127"/>
    </source>
</evidence>
<dbReference type="InterPro" id="IPR029062">
    <property type="entry name" value="Class_I_gatase-like"/>
</dbReference>
<evidence type="ECO:0000256" key="5">
    <source>
        <dbReference type="ARBA" id="ARBA00022741"/>
    </source>
</evidence>
<comment type="similarity">
    <text evidence="2">Belongs to the CobB/CobQ family. CobQ subfamily.</text>
</comment>
<keyword evidence="3 9" id="KW-0169">Cobalamin biosynthesis</keyword>
<comment type="miscellaneous">
    <text evidence="9">The a and c carboxylates of cobyrinate are activated for nucleophilic attack via formation of a phosphorylated intermediate by ATP. CbiA catalyzes first the amidation of the c-carboxylate, and then that of the a-carboxylate.</text>
</comment>
<dbReference type="SUPFAM" id="SSF52317">
    <property type="entry name" value="Class I glutamine amidotransferase-like"/>
    <property type="match status" value="1"/>
</dbReference>
<comment type="similarity">
    <text evidence="9">Belongs to the CobB/CbiA family.</text>
</comment>
<evidence type="ECO:0000256" key="6">
    <source>
        <dbReference type="ARBA" id="ARBA00022840"/>
    </source>
</evidence>
<feature type="active site" description="Nucleophile" evidence="9">
    <location>
        <position position="340"/>
    </location>
</feature>
<feature type="site" description="Increases nucleophilicity of active site Cys" evidence="9">
    <location>
        <position position="442"/>
    </location>
</feature>
<dbReference type="EC" id="6.3.5.11" evidence="9"/>
<reference evidence="12 13" key="1">
    <citation type="journal article" date="2012" name="J. Bacteriol.">
        <title>Genome sequence of Thalassospira xiamenensis type strain M-5.</title>
        <authorList>
            <person name="Lai Q."/>
            <person name="Shao Z."/>
        </authorList>
    </citation>
    <scope>NUCLEOTIDE SEQUENCE [LARGE SCALE GENOMIC DNA]</scope>
    <source>
        <strain evidence="12 13">M-5</strain>
    </source>
</reference>
<protein>
    <recommendedName>
        <fullName evidence="9">Cobyrinate a,c-diamide synthase</fullName>
        <ecNumber evidence="9">6.3.5.11</ecNumber>
    </recommendedName>
    <alternativeName>
        <fullName evidence="9">Cobyrinic acid a,c-diamide synthetase</fullName>
    </alternativeName>
</protein>
<dbReference type="InterPro" id="IPR027417">
    <property type="entry name" value="P-loop_NTPase"/>
</dbReference>
<evidence type="ECO:0000256" key="3">
    <source>
        <dbReference type="ARBA" id="ARBA00022573"/>
    </source>
</evidence>
<dbReference type="KEGG" id="txi:TH3_20775"/>
<organism evidence="12 13">
    <name type="scientific">Thalassospira xiamenensis M-5 = DSM 17429</name>
    <dbReference type="NCBI Taxonomy" id="1123366"/>
    <lineage>
        <taxon>Bacteria</taxon>
        <taxon>Pseudomonadati</taxon>
        <taxon>Pseudomonadota</taxon>
        <taxon>Alphaproteobacteria</taxon>
        <taxon>Rhodospirillales</taxon>
        <taxon>Thalassospiraceae</taxon>
        <taxon>Thalassospira</taxon>
    </lineage>
</organism>
<dbReference type="Gene3D" id="3.40.50.300">
    <property type="entry name" value="P-loop containing nucleotide triphosphate hydrolases"/>
    <property type="match status" value="1"/>
</dbReference>
<dbReference type="Proteomes" id="UP000007127">
    <property type="component" value="Chromosome"/>
</dbReference>
<evidence type="ECO:0000259" key="11">
    <source>
        <dbReference type="Pfam" id="PF07685"/>
    </source>
</evidence>
<comment type="function">
    <text evidence="9">Catalyzes the ATP-dependent amidation of the two carboxylate groups at positions a and c of cobyrinate, using either L-glutamine or ammonia as the nitrogen source.</text>
</comment>
<dbReference type="SUPFAM" id="SSF52540">
    <property type="entry name" value="P-loop containing nucleoside triphosphate hydrolases"/>
    <property type="match status" value="1"/>
</dbReference>
<keyword evidence="8 9" id="KW-0315">Glutamine amidotransferase</keyword>
<keyword evidence="5 9" id="KW-0547">Nucleotide-binding</keyword>
<comment type="cofactor">
    <cofactor evidence="1 9">
        <name>Mg(2+)</name>
        <dbReference type="ChEBI" id="CHEBI:18420"/>
    </cofactor>
</comment>
<evidence type="ECO:0000256" key="4">
    <source>
        <dbReference type="ARBA" id="ARBA00022598"/>
    </source>
</evidence>
<keyword evidence="7 9" id="KW-0460">Magnesium</keyword>
<dbReference type="Pfam" id="PF07685">
    <property type="entry name" value="GATase_3"/>
    <property type="match status" value="1"/>
</dbReference>
<dbReference type="HAMAP" id="MF_00027">
    <property type="entry name" value="CobB_CbiA"/>
    <property type="match status" value="1"/>
</dbReference>
<dbReference type="NCBIfam" id="TIGR00379">
    <property type="entry name" value="cobB"/>
    <property type="match status" value="1"/>
</dbReference>
<evidence type="ECO:0000256" key="9">
    <source>
        <dbReference type="HAMAP-Rule" id="MF_00027"/>
    </source>
</evidence>
<dbReference type="GeneID" id="31929830"/>
<keyword evidence="4 9" id="KW-0436">Ligase</keyword>
<evidence type="ECO:0000256" key="7">
    <source>
        <dbReference type="ARBA" id="ARBA00022842"/>
    </source>
</evidence>
<feature type="domain" description="CobQ/CobB/MinD/ParA nucleotide binding" evidence="10">
    <location>
        <begin position="11"/>
        <end position="196"/>
    </location>
</feature>
<proteinExistence type="inferred from homology"/>
<dbReference type="InterPro" id="IPR004484">
    <property type="entry name" value="CbiA/CobB_synth"/>
</dbReference>
<dbReference type="AlphaFoldDB" id="A0AB72UIZ0"/>
<comment type="catalytic activity">
    <reaction evidence="9">
        <text>cob(II)yrinate + 2 L-glutamine + 2 ATP + 2 H2O = cob(II)yrinate a,c diamide + 2 L-glutamate + 2 ADP + 2 phosphate + 2 H(+)</text>
        <dbReference type="Rhea" id="RHEA:26289"/>
        <dbReference type="ChEBI" id="CHEBI:15377"/>
        <dbReference type="ChEBI" id="CHEBI:15378"/>
        <dbReference type="ChEBI" id="CHEBI:29985"/>
        <dbReference type="ChEBI" id="CHEBI:30616"/>
        <dbReference type="ChEBI" id="CHEBI:43474"/>
        <dbReference type="ChEBI" id="CHEBI:58359"/>
        <dbReference type="ChEBI" id="CHEBI:58537"/>
        <dbReference type="ChEBI" id="CHEBI:58894"/>
        <dbReference type="ChEBI" id="CHEBI:456216"/>
        <dbReference type="EC" id="6.3.5.11"/>
    </reaction>
</comment>
<dbReference type="GO" id="GO:0005524">
    <property type="term" value="F:ATP binding"/>
    <property type="evidence" value="ECO:0007669"/>
    <property type="project" value="UniProtKB-UniRule"/>
</dbReference>
<dbReference type="GO" id="GO:0009236">
    <property type="term" value="P:cobalamin biosynthetic process"/>
    <property type="evidence" value="ECO:0007669"/>
    <property type="project" value="UniProtKB-UniRule"/>
</dbReference>
<dbReference type="NCBIfam" id="NF002204">
    <property type="entry name" value="PRK01077.1"/>
    <property type="match status" value="1"/>
</dbReference>
<evidence type="ECO:0000256" key="2">
    <source>
        <dbReference type="ARBA" id="ARBA00006205"/>
    </source>
</evidence>
<sequence length="446" mass="46691">MELSAMQLPGLIIAAPSSNSGKTVLTLGLLRALANRGVRVAAAKTGPDYIDPAFQAAACREKCINLDPWAMSGNQIVTLAQRQAGEKSLLLCEGVMGLFDGAADGSGSTADLAAMMNWPVVLVIDVKGQSASAAAVIAGFAGFRKDVKIAAVILNRVGSYRHRMMIETACREHLPEIPVIGAVRRSDTLSLPERHLGLVQAGEHDALDVFLDQAAGIIAEDVNLDQLIGLVRGRKLAVGAGDGSDAVGIGIPPLGQHIAIARDTAFAFAYPHLLEDWRRQGAELSFFSPLADEPPSKGANAVYLPGGYPELHGEQLANAGNFKAALAALAARNIPIYGECGGYMMLGEALIDATGQHHQMLGLLPLVTSFADRKLHLGYRTLVLSGATALGPVGTVLRGHEFHYASTIKADGTPLGNMATATGDDLGSAGLMKGSVFGSFFHLICQ</sequence>